<evidence type="ECO:0000313" key="2">
    <source>
        <dbReference type="Proteomes" id="UP000186817"/>
    </source>
</evidence>
<keyword evidence="2" id="KW-1185">Reference proteome</keyword>
<dbReference type="Proteomes" id="UP000186817">
    <property type="component" value="Unassembled WGS sequence"/>
</dbReference>
<gene>
    <name evidence="1" type="ORF">AK812_SmicGene33123</name>
</gene>
<name>A0A1Q9CSE6_SYMMI</name>
<accession>A0A1Q9CSE6</accession>
<dbReference type="EMBL" id="LSRX01000952">
    <property type="protein sequence ID" value="OLP85843.1"/>
    <property type="molecule type" value="Genomic_DNA"/>
</dbReference>
<sequence>MSVSPGSSIAFVAPPLARGLRTDQVEAGGGLRARWAGTRPETSSALAAGLPLSAAVAAGTLAAAQRRSRRAMDVDVRGARYGLSEEFLSLIDLVDEDPDRSLDYMLLGPHLDYTEMGGLAGVTINTSQANAAGRENK</sequence>
<comment type="caution">
    <text evidence="1">The sequence shown here is derived from an EMBL/GenBank/DDBJ whole genome shotgun (WGS) entry which is preliminary data.</text>
</comment>
<proteinExistence type="predicted"/>
<organism evidence="1 2">
    <name type="scientific">Symbiodinium microadriaticum</name>
    <name type="common">Dinoflagellate</name>
    <name type="synonym">Zooxanthella microadriatica</name>
    <dbReference type="NCBI Taxonomy" id="2951"/>
    <lineage>
        <taxon>Eukaryota</taxon>
        <taxon>Sar</taxon>
        <taxon>Alveolata</taxon>
        <taxon>Dinophyceae</taxon>
        <taxon>Suessiales</taxon>
        <taxon>Symbiodiniaceae</taxon>
        <taxon>Symbiodinium</taxon>
    </lineage>
</organism>
<evidence type="ECO:0000313" key="1">
    <source>
        <dbReference type="EMBL" id="OLP85843.1"/>
    </source>
</evidence>
<protein>
    <submittedName>
        <fullName evidence="1">Uncharacterized protein</fullName>
    </submittedName>
</protein>
<dbReference type="AlphaFoldDB" id="A0A1Q9CSE6"/>
<reference evidence="1 2" key="1">
    <citation type="submission" date="2016-02" db="EMBL/GenBank/DDBJ databases">
        <title>Genome analysis of coral dinoflagellate symbionts highlights evolutionary adaptations to a symbiotic lifestyle.</title>
        <authorList>
            <person name="Aranda M."/>
            <person name="Li Y."/>
            <person name="Liew Y.J."/>
            <person name="Baumgarten S."/>
            <person name="Simakov O."/>
            <person name="Wilson M."/>
            <person name="Piel J."/>
            <person name="Ashoor H."/>
            <person name="Bougouffa S."/>
            <person name="Bajic V.B."/>
            <person name="Ryu T."/>
            <person name="Ravasi T."/>
            <person name="Bayer T."/>
            <person name="Micklem G."/>
            <person name="Kim H."/>
            <person name="Bhak J."/>
            <person name="Lajeunesse T.C."/>
            <person name="Voolstra C.R."/>
        </authorList>
    </citation>
    <scope>NUCLEOTIDE SEQUENCE [LARGE SCALE GENOMIC DNA]</scope>
    <source>
        <strain evidence="1 2">CCMP2467</strain>
    </source>
</reference>